<accession>A0ABT0L2V1</accession>
<feature type="domain" description="Flagellin N-terminal" evidence="6">
    <location>
        <begin position="3"/>
        <end position="141"/>
    </location>
</feature>
<evidence type="ECO:0000256" key="4">
    <source>
        <dbReference type="ARBA" id="ARBA00022525"/>
    </source>
</evidence>
<dbReference type="EMBL" id="JAKILK010000005">
    <property type="protein sequence ID" value="MCL1117757.1"/>
    <property type="molecule type" value="Genomic_DNA"/>
</dbReference>
<proteinExistence type="inferred from homology"/>
<sequence length="400" mass="42768">MRISTGQMFHQNTTSILQKQTSTNKILEQLSTGKKINTAGDDPVAAIVIDNLKQKNALVGQYVKNIDYATNHLSMAESKLGSAETLVTTMREQLLRGANGSLSSVERQMVADEMKASLEELMSIANTKDESGNYLFAGFKTNERPFAFDSAGEVVYSGDSGVRHSIVSQNINVATNVAGDTAFMSAPNPLGDYGVNYLSSQQGDFKLTGANIVNPGTHVEDTYTFNFVANGTGVDLQVIDSFGANVTTVPNFDSNNPVTFNGIEVTLSGAPMAGDSFTLEPQSEVSILDTLQQAISLLETPDATNTPQGKSKLAQLLNDIDSGQNQVSSARGIAGNNLKALENITSNHDEELIINNSALAKLEDLDMAAAITEFEKQQLALNAVSSVFGRVGTLSLFDYL</sequence>
<evidence type="ECO:0000313" key="7">
    <source>
        <dbReference type="EMBL" id="MCL1117757.1"/>
    </source>
</evidence>
<dbReference type="PANTHER" id="PTHR42792:SF1">
    <property type="entry name" value="FLAGELLAR HOOK-ASSOCIATED PROTEIN 3"/>
    <property type="match status" value="1"/>
</dbReference>
<dbReference type="InterPro" id="IPR013384">
    <property type="entry name" value="Flagell_FlgL"/>
</dbReference>
<keyword evidence="7" id="KW-0282">Flagellum</keyword>
<evidence type="ECO:0000256" key="1">
    <source>
        <dbReference type="ARBA" id="ARBA00004365"/>
    </source>
</evidence>
<keyword evidence="8" id="KW-1185">Reference proteome</keyword>
<evidence type="ECO:0000256" key="3">
    <source>
        <dbReference type="ARBA" id="ARBA00005709"/>
    </source>
</evidence>
<evidence type="ECO:0000256" key="5">
    <source>
        <dbReference type="ARBA" id="ARBA00023143"/>
    </source>
</evidence>
<comment type="caution">
    <text evidence="7">The sequence shown here is derived from an EMBL/GenBank/DDBJ whole genome shotgun (WGS) entry which is preliminary data.</text>
</comment>
<comment type="similarity">
    <text evidence="3">Belongs to the bacterial flagellin family.</text>
</comment>
<reference evidence="7 8" key="1">
    <citation type="submission" date="2022-01" db="EMBL/GenBank/DDBJ databases">
        <title>Whole genome-based taxonomy of the Shewanellaceae.</title>
        <authorList>
            <person name="Martin-Rodriguez A.J."/>
        </authorList>
    </citation>
    <scope>NUCLEOTIDE SEQUENCE [LARGE SCALE GENOMIC DNA]</scope>
    <source>
        <strain evidence="7 8">JCM 17801</strain>
    </source>
</reference>
<keyword evidence="4" id="KW-0964">Secreted</keyword>
<keyword evidence="7" id="KW-0969">Cilium</keyword>
<dbReference type="PANTHER" id="PTHR42792">
    <property type="entry name" value="FLAGELLIN"/>
    <property type="match status" value="1"/>
</dbReference>
<evidence type="ECO:0000259" key="6">
    <source>
        <dbReference type="Pfam" id="PF00669"/>
    </source>
</evidence>
<dbReference type="Gene3D" id="1.20.1330.10">
    <property type="entry name" value="f41 fragment of flagellin, N-terminal domain"/>
    <property type="match status" value="1"/>
</dbReference>
<dbReference type="InterPro" id="IPR001029">
    <property type="entry name" value="Flagellin_N"/>
</dbReference>
<dbReference type="InterPro" id="IPR001492">
    <property type="entry name" value="Flagellin"/>
</dbReference>
<dbReference type="Pfam" id="PF00669">
    <property type="entry name" value="Flagellin_N"/>
    <property type="match status" value="1"/>
</dbReference>
<protein>
    <submittedName>
        <fullName evidence="7">Flagellar hook-associated protein FlgL</fullName>
    </submittedName>
</protein>
<dbReference type="SUPFAM" id="SSF64518">
    <property type="entry name" value="Phase 1 flagellin"/>
    <property type="match status" value="1"/>
</dbReference>
<dbReference type="RefSeq" id="WP_188841105.1">
    <property type="nucleotide sequence ID" value="NZ_BMOT01000005.1"/>
</dbReference>
<evidence type="ECO:0000256" key="2">
    <source>
        <dbReference type="ARBA" id="ARBA00004613"/>
    </source>
</evidence>
<name>A0ABT0L2V1_9GAMM</name>
<gene>
    <name evidence="7" type="primary">flgL</name>
    <name evidence="7" type="ORF">L2689_10950</name>
</gene>
<dbReference type="Proteomes" id="UP001203212">
    <property type="component" value="Unassembled WGS sequence"/>
</dbReference>
<organism evidence="7 8">
    <name type="scientific">Shewanella aestuarii</name>
    <dbReference type="NCBI Taxonomy" id="1028752"/>
    <lineage>
        <taxon>Bacteria</taxon>
        <taxon>Pseudomonadati</taxon>
        <taxon>Pseudomonadota</taxon>
        <taxon>Gammaproteobacteria</taxon>
        <taxon>Alteromonadales</taxon>
        <taxon>Shewanellaceae</taxon>
        <taxon>Shewanella</taxon>
    </lineage>
</organism>
<dbReference type="NCBIfam" id="TIGR02550">
    <property type="entry name" value="flagell_flgL"/>
    <property type="match status" value="1"/>
</dbReference>
<comment type="subcellular location">
    <subcellularLocation>
        <location evidence="1">Bacterial flagellum</location>
    </subcellularLocation>
    <subcellularLocation>
        <location evidence="2">Secreted</location>
    </subcellularLocation>
</comment>
<keyword evidence="5" id="KW-0975">Bacterial flagellum</keyword>
<keyword evidence="7" id="KW-0966">Cell projection</keyword>
<evidence type="ECO:0000313" key="8">
    <source>
        <dbReference type="Proteomes" id="UP001203212"/>
    </source>
</evidence>